<gene>
    <name evidence="1" type="ORF">FIU21_09215</name>
</gene>
<evidence type="ECO:0000313" key="2">
    <source>
        <dbReference type="Proteomes" id="UP000500843"/>
    </source>
</evidence>
<evidence type="ECO:0000313" key="1">
    <source>
        <dbReference type="EMBL" id="QKH89112.1"/>
    </source>
</evidence>
<organism evidence="1 2">
    <name type="scientific">Prevotella melaninogenica</name>
    <dbReference type="NCBI Taxonomy" id="28132"/>
    <lineage>
        <taxon>Bacteria</taxon>
        <taxon>Pseudomonadati</taxon>
        <taxon>Bacteroidota</taxon>
        <taxon>Bacteroidia</taxon>
        <taxon>Bacteroidales</taxon>
        <taxon>Prevotellaceae</taxon>
        <taxon>Prevotella</taxon>
    </lineage>
</organism>
<dbReference type="Proteomes" id="UP000500843">
    <property type="component" value="Chromosome 2"/>
</dbReference>
<proteinExistence type="predicted"/>
<dbReference type="EMBL" id="CP054011">
    <property type="protein sequence ID" value="QKH89112.1"/>
    <property type="molecule type" value="Genomic_DNA"/>
</dbReference>
<sequence length="68" mass="7781">MDVAVYYHSFGDRQPFLLVRQEKLRYHPDGTDKIDKAQGENNQLALPCREPVAPMAEPQVRPQIVACE</sequence>
<protein>
    <submittedName>
        <fullName evidence="1">Uncharacterized protein</fullName>
    </submittedName>
</protein>
<dbReference type="AlphaFoldDB" id="A0A7D4FXT5"/>
<reference evidence="1 2" key="1">
    <citation type="submission" date="2020-05" db="EMBL/GenBank/DDBJ databases">
        <title>FDA dAtabase for Regulatory Grade micrObial Sequences (FDA-ARGOS): Supporting development and validation of Infectious Disease Dx tests.</title>
        <authorList>
            <person name="Moreno J."/>
            <person name="Tallon L."/>
            <person name="Sadzewicz L."/>
            <person name="Zhao X."/>
            <person name="Vavikolanu K."/>
            <person name="Mehta A."/>
            <person name="Aluvathingal J."/>
            <person name="Nadendla S."/>
            <person name="Myers T."/>
            <person name="Yan Y."/>
            <person name="Sichtig H."/>
        </authorList>
    </citation>
    <scope>NUCLEOTIDE SEQUENCE [LARGE SCALE GENOMIC DNA]</scope>
    <source>
        <strain evidence="1 2">FDAARGOS_760</strain>
    </source>
</reference>
<accession>A0A7D4FXT5</accession>
<name>A0A7D4FXT5_9BACT</name>